<protein>
    <submittedName>
        <fullName evidence="1">Uncharacterized protein</fullName>
    </submittedName>
</protein>
<comment type="caution">
    <text evidence="1">The sequence shown here is derived from an EMBL/GenBank/DDBJ whole genome shotgun (WGS) entry which is preliminary data.</text>
</comment>
<dbReference type="EMBL" id="ACUZ02000056">
    <property type="protein sequence ID" value="EFB30695.1"/>
    <property type="molecule type" value="Genomic_DNA"/>
</dbReference>
<dbReference type="HOGENOM" id="CLU_3156352_0_0_10"/>
<organism evidence="1 2">
    <name type="scientific">Segatella oris F0302</name>
    <dbReference type="NCBI Taxonomy" id="649760"/>
    <lineage>
        <taxon>Bacteria</taxon>
        <taxon>Pseudomonadati</taxon>
        <taxon>Bacteroidota</taxon>
        <taxon>Bacteroidia</taxon>
        <taxon>Bacteroidales</taxon>
        <taxon>Prevotellaceae</taxon>
        <taxon>Segatella</taxon>
    </lineage>
</organism>
<dbReference type="STRING" id="649760.HMPREF0971_02952"/>
<dbReference type="AlphaFoldDB" id="D1QVH4"/>
<sequence length="48" mass="5950">MLIDLQHEMMFSALFQLLIFTELQQETCRHPSYNLLRRYNLLLRFQSF</sequence>
<name>D1QVH4_9BACT</name>
<reference evidence="1 2" key="1">
    <citation type="submission" date="2009-11" db="EMBL/GenBank/DDBJ databases">
        <authorList>
            <person name="Weinstock G."/>
            <person name="Sodergren E."/>
            <person name="Clifton S."/>
            <person name="Fulton L."/>
            <person name="Fulton B."/>
            <person name="Courtney L."/>
            <person name="Fronick C."/>
            <person name="Harrison M."/>
            <person name="Strong C."/>
            <person name="Farmer C."/>
            <person name="Delahaunty K."/>
            <person name="Markovic C."/>
            <person name="Hall O."/>
            <person name="Minx P."/>
            <person name="Tomlinson C."/>
            <person name="Mitreva M."/>
            <person name="Nelson J."/>
            <person name="Hou S."/>
            <person name="Wollam A."/>
            <person name="Pepin K.H."/>
            <person name="Johnson M."/>
            <person name="Bhonagiri V."/>
            <person name="Nash W.E."/>
            <person name="Warren W."/>
            <person name="Chinwalla A."/>
            <person name="Mardis E.R."/>
            <person name="Wilson R.K."/>
        </authorList>
    </citation>
    <scope>NUCLEOTIDE SEQUENCE [LARGE SCALE GENOMIC DNA]</scope>
    <source>
        <strain evidence="1 2">F0302</strain>
    </source>
</reference>
<evidence type="ECO:0000313" key="2">
    <source>
        <dbReference type="Proteomes" id="UP000004079"/>
    </source>
</evidence>
<evidence type="ECO:0000313" key="1">
    <source>
        <dbReference type="EMBL" id="EFB30695.1"/>
    </source>
</evidence>
<dbReference type="Proteomes" id="UP000004079">
    <property type="component" value="Unassembled WGS sequence"/>
</dbReference>
<gene>
    <name evidence="1" type="ORF">HMPREF0971_02952</name>
</gene>
<proteinExistence type="predicted"/>
<accession>D1QVH4</accession>